<dbReference type="EMBL" id="CACVBM020001300">
    <property type="protein sequence ID" value="CAA7044469.1"/>
    <property type="molecule type" value="Genomic_DNA"/>
</dbReference>
<sequence>MNRLAISPEKSLECSETFKKQTQRYRGKSKVKKGEGGGGHISVVFIGHEGGGGRISVVYIGHTKSGESIRTVKLYVEDVVILRGRHMAITVSRVYE</sequence>
<comment type="caution">
    <text evidence="1">The sequence shown here is derived from an EMBL/GenBank/DDBJ whole genome shotgun (WGS) entry which is preliminary data.</text>
</comment>
<organism evidence="1 2">
    <name type="scientific">Microthlaspi erraticum</name>
    <dbReference type="NCBI Taxonomy" id="1685480"/>
    <lineage>
        <taxon>Eukaryota</taxon>
        <taxon>Viridiplantae</taxon>
        <taxon>Streptophyta</taxon>
        <taxon>Embryophyta</taxon>
        <taxon>Tracheophyta</taxon>
        <taxon>Spermatophyta</taxon>
        <taxon>Magnoliopsida</taxon>
        <taxon>eudicotyledons</taxon>
        <taxon>Gunneridae</taxon>
        <taxon>Pentapetalae</taxon>
        <taxon>rosids</taxon>
        <taxon>malvids</taxon>
        <taxon>Brassicales</taxon>
        <taxon>Brassicaceae</taxon>
        <taxon>Coluteocarpeae</taxon>
        <taxon>Microthlaspi</taxon>
    </lineage>
</organism>
<gene>
    <name evidence="1" type="ORF">MERR_LOCUS31704</name>
</gene>
<protein>
    <submittedName>
        <fullName evidence="1">Uncharacterized protein</fullName>
    </submittedName>
</protein>
<dbReference type="AlphaFoldDB" id="A0A6D2JXF7"/>
<evidence type="ECO:0000313" key="2">
    <source>
        <dbReference type="Proteomes" id="UP000467841"/>
    </source>
</evidence>
<keyword evidence="2" id="KW-1185">Reference proteome</keyword>
<evidence type="ECO:0000313" key="1">
    <source>
        <dbReference type="EMBL" id="CAA7044469.1"/>
    </source>
</evidence>
<reference evidence="1" key="1">
    <citation type="submission" date="2020-01" db="EMBL/GenBank/DDBJ databases">
        <authorList>
            <person name="Mishra B."/>
        </authorList>
    </citation>
    <scope>NUCLEOTIDE SEQUENCE [LARGE SCALE GENOMIC DNA]</scope>
</reference>
<dbReference type="Proteomes" id="UP000467841">
    <property type="component" value="Unassembled WGS sequence"/>
</dbReference>
<name>A0A6D2JXF7_9BRAS</name>
<accession>A0A6D2JXF7</accession>
<proteinExistence type="predicted"/>